<dbReference type="InterPro" id="IPR027417">
    <property type="entry name" value="P-loop_NTPase"/>
</dbReference>
<comment type="pathway">
    <text evidence="5">Purine metabolism; AMP biosynthesis via salvage pathway; AMP from ADP: step 1/1.</text>
</comment>
<dbReference type="Pfam" id="PF00406">
    <property type="entry name" value="ADK"/>
    <property type="match status" value="1"/>
</dbReference>
<accession>A0ABZ2K0R9</accession>
<dbReference type="HAMAP" id="MF_00235">
    <property type="entry name" value="Adenylate_kinase_Adk"/>
    <property type="match status" value="1"/>
</dbReference>
<dbReference type="SUPFAM" id="SSF52540">
    <property type="entry name" value="P-loop containing nucleoside triphosphate hydrolases"/>
    <property type="match status" value="1"/>
</dbReference>
<feature type="binding site" evidence="5">
    <location>
        <position position="158"/>
    </location>
    <ligand>
        <name>AMP</name>
        <dbReference type="ChEBI" id="CHEBI:456215"/>
    </ligand>
</feature>
<comment type="domain">
    <text evidence="5">Consists of three domains, a large central CORE domain and two small peripheral domains, NMPbind and LID, which undergo movements during catalysis. The LID domain closes over the site of phosphoryl transfer upon ATP binding. Assembling and dissambling the active center during each catalytic cycle provides an effective means to prevent ATP hydrolysis.</text>
</comment>
<comment type="subunit">
    <text evidence="5 7">Monomer.</text>
</comment>
<evidence type="ECO:0000256" key="7">
    <source>
        <dbReference type="RuleBase" id="RU003331"/>
    </source>
</evidence>
<keyword evidence="5" id="KW-0963">Cytoplasm</keyword>
<feature type="binding site" evidence="5">
    <location>
        <position position="39"/>
    </location>
    <ligand>
        <name>AMP</name>
        <dbReference type="ChEBI" id="CHEBI:456215"/>
    </ligand>
</feature>
<dbReference type="NCBIfam" id="NF001381">
    <property type="entry name" value="PRK00279.1-3"/>
    <property type="match status" value="1"/>
</dbReference>
<keyword evidence="5 7" id="KW-0067">ATP-binding</keyword>
<proteinExistence type="inferred from homology"/>
<evidence type="ECO:0000313" key="8">
    <source>
        <dbReference type="EMBL" id="WXA92336.1"/>
    </source>
</evidence>
<reference evidence="8 9" key="1">
    <citation type="submission" date="2021-12" db="EMBL/GenBank/DDBJ databases">
        <title>Discovery of the Pendulisporaceae a myxobacterial family with distinct sporulation behavior and unique specialized metabolism.</title>
        <authorList>
            <person name="Garcia R."/>
            <person name="Popoff A."/>
            <person name="Bader C.D."/>
            <person name="Loehr J."/>
            <person name="Walesch S."/>
            <person name="Walt C."/>
            <person name="Boldt J."/>
            <person name="Bunk B."/>
            <person name="Haeckl F.J.F.P.J."/>
            <person name="Gunesch A.P."/>
            <person name="Birkelbach J."/>
            <person name="Nuebel U."/>
            <person name="Pietschmann T."/>
            <person name="Bach T."/>
            <person name="Mueller R."/>
        </authorList>
    </citation>
    <scope>NUCLEOTIDE SEQUENCE [LARGE SCALE GENOMIC DNA]</scope>
    <source>
        <strain evidence="8 9">MSr12523</strain>
    </source>
</reference>
<dbReference type="CDD" id="cd01428">
    <property type="entry name" value="ADK"/>
    <property type="match status" value="1"/>
</dbReference>
<keyword evidence="1 5" id="KW-0808">Transferase</keyword>
<evidence type="ECO:0000256" key="6">
    <source>
        <dbReference type="RuleBase" id="RU003330"/>
    </source>
</evidence>
<dbReference type="PRINTS" id="PR00094">
    <property type="entry name" value="ADENYLTKNASE"/>
</dbReference>
<dbReference type="InterPro" id="IPR006259">
    <property type="entry name" value="Adenyl_kin_sub"/>
</dbReference>
<feature type="binding site" evidence="5">
    <location>
        <position position="94"/>
    </location>
    <ligand>
        <name>AMP</name>
        <dbReference type="ChEBI" id="CHEBI:456215"/>
    </ligand>
</feature>
<gene>
    <name evidence="5" type="primary">adk</name>
    <name evidence="8" type="ORF">LZC95_38505</name>
</gene>
<feature type="binding site" evidence="5">
    <location>
        <begin position="138"/>
        <end position="139"/>
    </location>
    <ligand>
        <name>ATP</name>
        <dbReference type="ChEBI" id="CHEBI:30616"/>
    </ligand>
</feature>
<dbReference type="GO" id="GO:0004017">
    <property type="term" value="F:AMP kinase activity"/>
    <property type="evidence" value="ECO:0007669"/>
    <property type="project" value="UniProtKB-EC"/>
</dbReference>
<keyword evidence="4 5" id="KW-0418">Kinase</keyword>
<evidence type="ECO:0000256" key="4">
    <source>
        <dbReference type="ARBA" id="ARBA00022777"/>
    </source>
</evidence>
<protein>
    <recommendedName>
        <fullName evidence="5 7">Adenylate kinase</fullName>
        <shortName evidence="5">AK</shortName>
        <ecNumber evidence="5 7">2.7.4.3</ecNumber>
    </recommendedName>
    <alternativeName>
        <fullName evidence="5">ATP-AMP transphosphorylase</fullName>
    </alternativeName>
    <alternativeName>
        <fullName evidence="5">ATP:AMP phosphotransferase</fullName>
    </alternativeName>
    <alternativeName>
        <fullName evidence="5">Adenylate monophosphate kinase</fullName>
    </alternativeName>
</protein>
<dbReference type="NCBIfam" id="TIGR01351">
    <property type="entry name" value="adk"/>
    <property type="match status" value="1"/>
</dbReference>
<evidence type="ECO:0000313" key="9">
    <source>
        <dbReference type="Proteomes" id="UP001379533"/>
    </source>
</evidence>
<organism evidence="8 9">
    <name type="scientific">Pendulispora brunnea</name>
    <dbReference type="NCBI Taxonomy" id="2905690"/>
    <lineage>
        <taxon>Bacteria</taxon>
        <taxon>Pseudomonadati</taxon>
        <taxon>Myxococcota</taxon>
        <taxon>Myxococcia</taxon>
        <taxon>Myxococcales</taxon>
        <taxon>Sorangiineae</taxon>
        <taxon>Pendulisporaceae</taxon>
        <taxon>Pendulispora</taxon>
    </lineage>
</organism>
<dbReference type="EMBL" id="CP089982">
    <property type="protein sequence ID" value="WXA92336.1"/>
    <property type="molecule type" value="Genomic_DNA"/>
</dbReference>
<feature type="binding site" evidence="5">
    <location>
        <position position="129"/>
    </location>
    <ligand>
        <name>ATP</name>
        <dbReference type="ChEBI" id="CHEBI:30616"/>
    </ligand>
</feature>
<dbReference type="PANTHER" id="PTHR23359">
    <property type="entry name" value="NUCLEOTIDE KINASE"/>
    <property type="match status" value="1"/>
</dbReference>
<dbReference type="NCBIfam" id="NF011100">
    <property type="entry name" value="PRK14527.1"/>
    <property type="match status" value="1"/>
</dbReference>
<feature type="binding site" evidence="5">
    <location>
        <begin position="59"/>
        <end position="61"/>
    </location>
    <ligand>
        <name>AMP</name>
        <dbReference type="ChEBI" id="CHEBI:456215"/>
    </ligand>
</feature>
<sequence length="222" mass="23832">MANTRLVLVGPPGAGKGTQAKVICARLGIPQISTGDMLRAAKAAGKLPQELVKQMAAGGLVPDEVVLGLVDQRVTEPDAKPGFLLDGFPRTTPQATGLDDVLAKNGVKLDLVVAIDVPKDLLVERAVLRRTDKRTGQIYHLKYNPPPASVAEADLEHRPDDQEAVVAKRIDVYEAMTAELLPFYEKRGKLKRVSGVGTVDEVTQRVLAALEITSQEGQAERA</sequence>
<feature type="binding site" evidence="5">
    <location>
        <position position="34"/>
    </location>
    <ligand>
        <name>AMP</name>
        <dbReference type="ChEBI" id="CHEBI:456215"/>
    </ligand>
</feature>
<comment type="subcellular location">
    <subcellularLocation>
        <location evidence="5 7">Cytoplasm</location>
    </subcellularLocation>
</comment>
<dbReference type="Proteomes" id="UP001379533">
    <property type="component" value="Chromosome"/>
</dbReference>
<comment type="function">
    <text evidence="5">Catalyzes the reversible transfer of the terminal phosphate group between ATP and AMP. Plays an important role in cellular energy homeostasis and in adenine nucleotide metabolism.</text>
</comment>
<comment type="similarity">
    <text evidence="5 6">Belongs to the adenylate kinase family.</text>
</comment>
<evidence type="ECO:0000256" key="1">
    <source>
        <dbReference type="ARBA" id="ARBA00022679"/>
    </source>
</evidence>
<name>A0ABZ2K0R9_9BACT</name>
<keyword evidence="9" id="KW-1185">Reference proteome</keyword>
<feature type="binding site" evidence="5">
    <location>
        <position position="197"/>
    </location>
    <ligand>
        <name>ATP</name>
        <dbReference type="ChEBI" id="CHEBI:30616"/>
    </ligand>
</feature>
<keyword evidence="3 5" id="KW-0547">Nucleotide-binding</keyword>
<dbReference type="Gene3D" id="3.40.50.300">
    <property type="entry name" value="P-loop containing nucleotide triphosphate hydrolases"/>
    <property type="match status" value="1"/>
</dbReference>
<dbReference type="PROSITE" id="PS00113">
    <property type="entry name" value="ADENYLATE_KINASE"/>
    <property type="match status" value="1"/>
</dbReference>
<dbReference type="SUPFAM" id="SSF57774">
    <property type="entry name" value="Microbial and mitochondrial ADK, insert 'zinc finger' domain"/>
    <property type="match status" value="1"/>
</dbReference>
<dbReference type="RefSeq" id="WP_394842949.1">
    <property type="nucleotide sequence ID" value="NZ_CP089982.1"/>
</dbReference>
<dbReference type="InterPro" id="IPR033690">
    <property type="entry name" value="Adenylat_kinase_CS"/>
</dbReference>
<dbReference type="InterPro" id="IPR000850">
    <property type="entry name" value="Adenylat/UMP-CMP_kin"/>
</dbReference>
<evidence type="ECO:0000256" key="5">
    <source>
        <dbReference type="HAMAP-Rule" id="MF_00235"/>
    </source>
</evidence>
<evidence type="ECO:0000256" key="2">
    <source>
        <dbReference type="ARBA" id="ARBA00022727"/>
    </source>
</evidence>
<feature type="binding site" evidence="5">
    <location>
        <begin position="87"/>
        <end position="90"/>
    </location>
    <ligand>
        <name>AMP</name>
        <dbReference type="ChEBI" id="CHEBI:456215"/>
    </ligand>
</feature>
<keyword evidence="2 5" id="KW-0545">Nucleotide biosynthesis</keyword>
<feature type="binding site" evidence="5">
    <location>
        <begin position="13"/>
        <end position="18"/>
    </location>
    <ligand>
        <name>ATP</name>
        <dbReference type="ChEBI" id="CHEBI:30616"/>
    </ligand>
</feature>
<comment type="catalytic activity">
    <reaction evidence="5 7">
        <text>AMP + ATP = 2 ADP</text>
        <dbReference type="Rhea" id="RHEA:12973"/>
        <dbReference type="ChEBI" id="CHEBI:30616"/>
        <dbReference type="ChEBI" id="CHEBI:456215"/>
        <dbReference type="ChEBI" id="CHEBI:456216"/>
        <dbReference type="EC" id="2.7.4.3"/>
    </reaction>
</comment>
<evidence type="ECO:0000256" key="3">
    <source>
        <dbReference type="ARBA" id="ARBA00022741"/>
    </source>
</evidence>
<dbReference type="EC" id="2.7.4.3" evidence="5 7"/>
<dbReference type="InterPro" id="IPR036193">
    <property type="entry name" value="ADK_active_lid_dom_sf"/>
</dbReference>
<feature type="binding site" evidence="5">
    <location>
        <position position="169"/>
    </location>
    <ligand>
        <name>AMP</name>
        <dbReference type="ChEBI" id="CHEBI:456215"/>
    </ligand>
</feature>
<comment type="caution">
    <text evidence="5">Lacks conserved residue(s) required for the propagation of feature annotation.</text>
</comment>